<dbReference type="PROSITE" id="PS50949">
    <property type="entry name" value="HTH_GNTR"/>
    <property type="match status" value="1"/>
</dbReference>
<dbReference type="SMART" id="SM00345">
    <property type="entry name" value="HTH_GNTR"/>
    <property type="match status" value="1"/>
</dbReference>
<name>A0ABY2RU03_9PSEU</name>
<comment type="caution">
    <text evidence="5">The sequence shown here is derived from an EMBL/GenBank/DDBJ whole genome shotgun (WGS) entry which is preliminary data.</text>
</comment>
<dbReference type="SMART" id="SM00866">
    <property type="entry name" value="UTRA"/>
    <property type="match status" value="1"/>
</dbReference>
<dbReference type="Gene3D" id="3.40.1410.10">
    <property type="entry name" value="Chorismate lyase-like"/>
    <property type="match status" value="1"/>
</dbReference>
<keyword evidence="1" id="KW-0805">Transcription regulation</keyword>
<keyword evidence="3" id="KW-0804">Transcription</keyword>
<evidence type="ECO:0000256" key="3">
    <source>
        <dbReference type="ARBA" id="ARBA00023163"/>
    </source>
</evidence>
<evidence type="ECO:0000259" key="4">
    <source>
        <dbReference type="PROSITE" id="PS50949"/>
    </source>
</evidence>
<dbReference type="CDD" id="cd07377">
    <property type="entry name" value="WHTH_GntR"/>
    <property type="match status" value="1"/>
</dbReference>
<dbReference type="InterPro" id="IPR000524">
    <property type="entry name" value="Tscrpt_reg_HTH_GntR"/>
</dbReference>
<dbReference type="Proteomes" id="UP000309992">
    <property type="component" value="Unassembled WGS sequence"/>
</dbReference>
<dbReference type="InterPro" id="IPR050679">
    <property type="entry name" value="Bact_HTH_transcr_reg"/>
</dbReference>
<evidence type="ECO:0000313" key="5">
    <source>
        <dbReference type="EMBL" id="TKG60493.1"/>
    </source>
</evidence>
<proteinExistence type="predicted"/>
<keyword evidence="6" id="KW-1185">Reference proteome</keyword>
<gene>
    <name evidence="5" type="ORF">FCN18_35090</name>
</gene>
<dbReference type="SUPFAM" id="SSF64288">
    <property type="entry name" value="Chorismate lyase-like"/>
    <property type="match status" value="1"/>
</dbReference>
<dbReference type="InterPro" id="IPR036390">
    <property type="entry name" value="WH_DNA-bd_sf"/>
</dbReference>
<dbReference type="RefSeq" id="WP_112274660.1">
    <property type="nucleotide sequence ID" value="NZ_SWMS01000036.1"/>
</dbReference>
<organism evidence="5 6">
    <name type="scientific">Prauserella endophytica</name>
    <dbReference type="NCBI Taxonomy" id="1592324"/>
    <lineage>
        <taxon>Bacteria</taxon>
        <taxon>Bacillati</taxon>
        <taxon>Actinomycetota</taxon>
        <taxon>Actinomycetes</taxon>
        <taxon>Pseudonocardiales</taxon>
        <taxon>Pseudonocardiaceae</taxon>
        <taxon>Prauserella</taxon>
        <taxon>Prauserella coralliicola group</taxon>
    </lineage>
</organism>
<dbReference type="Pfam" id="PF00392">
    <property type="entry name" value="GntR"/>
    <property type="match status" value="1"/>
</dbReference>
<dbReference type="PANTHER" id="PTHR44846">
    <property type="entry name" value="MANNOSYL-D-GLYCERATE TRANSPORT/METABOLISM SYSTEM REPRESSOR MNGR-RELATED"/>
    <property type="match status" value="1"/>
</dbReference>
<dbReference type="SUPFAM" id="SSF46785">
    <property type="entry name" value="Winged helix' DNA-binding domain"/>
    <property type="match status" value="1"/>
</dbReference>
<dbReference type="PANTHER" id="PTHR44846:SF17">
    <property type="entry name" value="GNTR-FAMILY TRANSCRIPTIONAL REGULATOR"/>
    <property type="match status" value="1"/>
</dbReference>
<dbReference type="PRINTS" id="PR00035">
    <property type="entry name" value="HTHGNTR"/>
</dbReference>
<evidence type="ECO:0000256" key="1">
    <source>
        <dbReference type="ARBA" id="ARBA00023015"/>
    </source>
</evidence>
<reference evidence="5 6" key="1">
    <citation type="journal article" date="2015" name="Antonie Van Leeuwenhoek">
        <title>Prauserella endophytica sp. nov., an endophytic actinobacterium isolated from Tamarix taklamakanensis.</title>
        <authorList>
            <person name="Liu J.M."/>
            <person name="Habden X."/>
            <person name="Guo L."/>
            <person name="Tuo L."/>
            <person name="Jiang Z.K."/>
            <person name="Liu S.W."/>
            <person name="Liu X.F."/>
            <person name="Chen L."/>
            <person name="Li R.F."/>
            <person name="Zhang Y.Q."/>
            <person name="Sun C.H."/>
        </authorList>
    </citation>
    <scope>NUCLEOTIDE SEQUENCE [LARGE SCALE GENOMIC DNA]</scope>
    <source>
        <strain evidence="5 6">CGMCC 4.7182</strain>
    </source>
</reference>
<evidence type="ECO:0000313" key="6">
    <source>
        <dbReference type="Proteomes" id="UP000309992"/>
    </source>
</evidence>
<keyword evidence="2" id="KW-0238">DNA-binding</keyword>
<dbReference type="InterPro" id="IPR036388">
    <property type="entry name" value="WH-like_DNA-bd_sf"/>
</dbReference>
<dbReference type="Gene3D" id="1.10.10.10">
    <property type="entry name" value="Winged helix-like DNA-binding domain superfamily/Winged helix DNA-binding domain"/>
    <property type="match status" value="1"/>
</dbReference>
<dbReference type="EMBL" id="SWMS01000036">
    <property type="protein sequence ID" value="TKG60493.1"/>
    <property type="molecule type" value="Genomic_DNA"/>
</dbReference>
<accession>A0ABY2RU03</accession>
<dbReference type="InterPro" id="IPR028978">
    <property type="entry name" value="Chorismate_lyase_/UTRA_dom_sf"/>
</dbReference>
<sequence>MAEPTELLVALDRDAREPLYAQIANQIEVRIRNGELRAGEQLENELDLSRRLGVSRPTLRRAFAELVSRGLVTRRPSIGTVILPTPIDRPLTIESLYDDLSREGRDPTTRVLTLERGPCPPELAARLGRDLGTMVRIERVRSADGRPLAVLRNWLPLGGPQLTAERLQREGLYRILRGQGVHPHLVDQVITCRSAEPLEAELLEVARRSPVPMVRRTVFDRSGNFVEYGAHVYRADRYSFHVMLVERPTSARGRPDLAVRRG</sequence>
<protein>
    <submittedName>
        <fullName evidence="5">GntR family transcriptional regulator</fullName>
    </submittedName>
</protein>
<dbReference type="InterPro" id="IPR011663">
    <property type="entry name" value="UTRA"/>
</dbReference>
<dbReference type="Pfam" id="PF07702">
    <property type="entry name" value="UTRA"/>
    <property type="match status" value="1"/>
</dbReference>
<feature type="domain" description="HTH gntR-type" evidence="4">
    <location>
        <begin position="17"/>
        <end position="85"/>
    </location>
</feature>
<evidence type="ECO:0000256" key="2">
    <source>
        <dbReference type="ARBA" id="ARBA00023125"/>
    </source>
</evidence>